<feature type="short sequence motif" description="'HIGH' region" evidence="8">
    <location>
        <begin position="41"/>
        <end position="50"/>
    </location>
</feature>
<dbReference type="GO" id="GO:0003723">
    <property type="term" value="F:RNA binding"/>
    <property type="evidence" value="ECO:0007669"/>
    <property type="project" value="UniProtKB-KW"/>
</dbReference>
<evidence type="ECO:0000256" key="2">
    <source>
        <dbReference type="ARBA" id="ARBA00022741"/>
    </source>
</evidence>
<dbReference type="NCBIfam" id="TIGR00234">
    <property type="entry name" value="tyrS"/>
    <property type="match status" value="1"/>
</dbReference>
<evidence type="ECO:0000256" key="7">
    <source>
        <dbReference type="ARBA" id="ARBA00048248"/>
    </source>
</evidence>
<dbReference type="InterPro" id="IPR036986">
    <property type="entry name" value="S4_RNA-bd_sf"/>
</dbReference>
<reference evidence="11 12" key="1">
    <citation type="journal article" date="2013" name="BMC Genomics">
        <title>Comparison of the complete genome sequence of two closely related isolates of 'Candidatus Phytoplasma australiense' reveals genome plasticity.</title>
        <authorList>
            <person name="Andersen M.T."/>
            <person name="Liefting L.W."/>
            <person name="Havukkala I."/>
            <person name="Beever R.E."/>
        </authorList>
    </citation>
    <scope>NUCLEOTIDE SEQUENCE [LARGE SCALE GENOMIC DNA]</scope>
    <source>
        <strain evidence="11 12">NZSb11</strain>
    </source>
</reference>
<feature type="binding site" evidence="8">
    <location>
        <position position="170"/>
    </location>
    <ligand>
        <name>L-tyrosine</name>
        <dbReference type="ChEBI" id="CHEBI:58315"/>
    </ligand>
</feature>
<dbReference type="Gene3D" id="3.10.290.10">
    <property type="entry name" value="RNA-binding S4 domain"/>
    <property type="match status" value="1"/>
</dbReference>
<evidence type="ECO:0000256" key="1">
    <source>
        <dbReference type="ARBA" id="ARBA00022598"/>
    </source>
</evidence>
<dbReference type="SUPFAM" id="SSF55174">
    <property type="entry name" value="Alpha-L RNA-binding motif"/>
    <property type="match status" value="1"/>
</dbReference>
<evidence type="ECO:0000256" key="4">
    <source>
        <dbReference type="ARBA" id="ARBA00022884"/>
    </source>
</evidence>
<protein>
    <recommendedName>
        <fullName evidence="8">Tyrosine--tRNA ligase</fullName>
        <ecNumber evidence="8">6.1.1.1</ecNumber>
    </recommendedName>
    <alternativeName>
        <fullName evidence="8">Tyrosyl-tRNA synthetase</fullName>
        <shortName evidence="8">TyrRS</shortName>
    </alternativeName>
</protein>
<dbReference type="GO" id="GO:0005524">
    <property type="term" value="F:ATP binding"/>
    <property type="evidence" value="ECO:0007669"/>
    <property type="project" value="UniProtKB-UniRule"/>
</dbReference>
<keyword evidence="4 9" id="KW-0694">RNA-binding</keyword>
<comment type="subcellular location">
    <subcellularLocation>
        <location evidence="8">Cytoplasm</location>
    </subcellularLocation>
</comment>
<keyword evidence="2 8" id="KW-0547">Nucleotide-binding</keyword>
<dbReference type="PANTHER" id="PTHR11766:SF0">
    <property type="entry name" value="TYROSINE--TRNA LIGASE, MITOCHONDRIAL"/>
    <property type="match status" value="1"/>
</dbReference>
<dbReference type="InterPro" id="IPR014729">
    <property type="entry name" value="Rossmann-like_a/b/a_fold"/>
</dbReference>
<dbReference type="KEGG" id="nzs:SLY_0344"/>
<organism evidence="11 12">
    <name type="scientific">Strawberry lethal yellows phytoplasma (CPA) str. NZSb11</name>
    <dbReference type="NCBI Taxonomy" id="980422"/>
    <lineage>
        <taxon>Bacteria</taxon>
        <taxon>Bacillati</taxon>
        <taxon>Mycoplasmatota</taxon>
        <taxon>Mollicutes</taxon>
        <taxon>Acholeplasmatales</taxon>
        <taxon>Acholeplasmataceae</taxon>
        <taxon>Candidatus Phytoplasma</taxon>
        <taxon>16SrXII (Stolbur group)</taxon>
    </lineage>
</organism>
<dbReference type="HAMAP" id="MF_02006">
    <property type="entry name" value="Tyr_tRNA_synth_type1"/>
    <property type="match status" value="1"/>
</dbReference>
<comment type="subunit">
    <text evidence="8">Homodimer.</text>
</comment>
<dbReference type="EC" id="6.1.1.1" evidence="8"/>
<evidence type="ECO:0000259" key="10">
    <source>
        <dbReference type="Pfam" id="PF22421"/>
    </source>
</evidence>
<proteinExistence type="inferred from homology"/>
<dbReference type="Gene3D" id="3.40.50.620">
    <property type="entry name" value="HUPs"/>
    <property type="match status" value="1"/>
</dbReference>
<keyword evidence="3 8" id="KW-0067">ATP-binding</keyword>
<dbReference type="SUPFAM" id="SSF52374">
    <property type="entry name" value="Nucleotidylyl transferase"/>
    <property type="match status" value="1"/>
</dbReference>
<name>R4S0D0_PHYAS</name>
<comment type="catalytic activity">
    <reaction evidence="7 8">
        <text>tRNA(Tyr) + L-tyrosine + ATP = L-tyrosyl-tRNA(Tyr) + AMP + diphosphate + H(+)</text>
        <dbReference type="Rhea" id="RHEA:10220"/>
        <dbReference type="Rhea" id="RHEA-COMP:9706"/>
        <dbReference type="Rhea" id="RHEA-COMP:9707"/>
        <dbReference type="ChEBI" id="CHEBI:15378"/>
        <dbReference type="ChEBI" id="CHEBI:30616"/>
        <dbReference type="ChEBI" id="CHEBI:33019"/>
        <dbReference type="ChEBI" id="CHEBI:58315"/>
        <dbReference type="ChEBI" id="CHEBI:78442"/>
        <dbReference type="ChEBI" id="CHEBI:78536"/>
        <dbReference type="ChEBI" id="CHEBI:456215"/>
        <dbReference type="EC" id="6.1.1.1"/>
    </reaction>
</comment>
<gene>
    <name evidence="8 11" type="primary">tyrS</name>
    <name evidence="11" type="ORF">SLY_0344</name>
</gene>
<feature type="binding site" evidence="8">
    <location>
        <position position="166"/>
    </location>
    <ligand>
        <name>L-tyrosine</name>
        <dbReference type="ChEBI" id="CHEBI:58315"/>
    </ligand>
</feature>
<dbReference type="PATRIC" id="fig|980422.3.peg.319"/>
<dbReference type="Pfam" id="PF22421">
    <property type="entry name" value="SYY_C-terminal"/>
    <property type="match status" value="1"/>
</dbReference>
<dbReference type="InterPro" id="IPR024088">
    <property type="entry name" value="Tyr-tRNA-ligase_bac-type"/>
</dbReference>
<keyword evidence="12" id="KW-1185">Reference proteome</keyword>
<comment type="function">
    <text evidence="8">Catalyzes the attachment of tyrosine to tRNA(Tyr) in a two-step reaction: tyrosine is first activated by ATP to form Tyr-AMP and then transferred to the acceptor end of tRNA(Tyr).</text>
</comment>
<feature type="short sequence motif" description="'KMSKS' region" evidence="8">
    <location>
        <begin position="227"/>
        <end position="231"/>
    </location>
</feature>
<dbReference type="GO" id="GO:0004831">
    <property type="term" value="F:tyrosine-tRNA ligase activity"/>
    <property type="evidence" value="ECO:0007669"/>
    <property type="project" value="UniProtKB-UniRule"/>
</dbReference>
<evidence type="ECO:0000256" key="6">
    <source>
        <dbReference type="ARBA" id="ARBA00023146"/>
    </source>
</evidence>
<keyword evidence="1 8" id="KW-0436">Ligase</keyword>
<sequence length="417" mass="48107">MKMSFYEELKWRNLIKDSSDEKELKNLLDCKKIKFYCGFDPTSDSLTVGHLVQLTMMSLLEKQGHSPFILVGGATGLIGDPKETEERKLLSLETSLQNAKSLETQLKKILFQKKITFLNNYEWFSQLDIITFLRKYGKLFNINYMLNKQTVAKRLSSGISFTEFTYMILQSLDFHHLYKNYGVQLQLGGSDQWGNITSGLELIRKLETTSHAFGLSTPLLLNANGTKFGKSEQDVLWLDPQKTSPYKIYQYFLNLADEEVVNCLKQLTLIPKEEILELEKATLQTPQKRLAQKALANNIVNLIYSQKVLQECHKTNEVLFLNKKKESFQEADFTLLNKTLFSYETSLVSIPLSEALVKTQLTTSKREAREFIQRGSIQIFNEKIKNPDYLIDKKNTLFNKYVLLKKGKKNNSLIILN</sequence>
<dbReference type="CDD" id="cd00805">
    <property type="entry name" value="TyrRS_core"/>
    <property type="match status" value="1"/>
</dbReference>
<dbReference type="Pfam" id="PF00579">
    <property type="entry name" value="tRNA-synt_1b"/>
    <property type="match status" value="1"/>
</dbReference>
<feature type="domain" description="Tyrosine--tRNA ligase SYY-like C-terminal" evidence="10">
    <location>
        <begin position="342"/>
        <end position="414"/>
    </location>
</feature>
<accession>R4S0D0</accession>
<evidence type="ECO:0000256" key="8">
    <source>
        <dbReference type="HAMAP-Rule" id="MF_02006"/>
    </source>
</evidence>
<comment type="similarity">
    <text evidence="8">Belongs to the class-I aminoacyl-tRNA synthetase family. TyrS type 1 subfamily.</text>
</comment>
<dbReference type="HOGENOM" id="CLU_024003_0_2_14"/>
<keyword evidence="8" id="KW-0963">Cytoplasm</keyword>
<evidence type="ECO:0000256" key="9">
    <source>
        <dbReference type="PROSITE-ProRule" id="PRU00182"/>
    </source>
</evidence>
<dbReference type="PRINTS" id="PR01040">
    <property type="entry name" value="TRNASYNTHTYR"/>
</dbReference>
<dbReference type="InterPro" id="IPR024107">
    <property type="entry name" value="Tyr-tRNA-ligase_bac_1"/>
</dbReference>
<dbReference type="PANTHER" id="PTHR11766">
    <property type="entry name" value="TYROSYL-TRNA SYNTHETASE"/>
    <property type="match status" value="1"/>
</dbReference>
<evidence type="ECO:0000313" key="11">
    <source>
        <dbReference type="EMBL" id="AGL90264.1"/>
    </source>
</evidence>
<dbReference type="EMBL" id="CP002548">
    <property type="protein sequence ID" value="AGL90264.1"/>
    <property type="molecule type" value="Genomic_DNA"/>
</dbReference>
<dbReference type="PROSITE" id="PS00178">
    <property type="entry name" value="AA_TRNA_LIGASE_I"/>
    <property type="match status" value="1"/>
</dbReference>
<evidence type="ECO:0000313" key="12">
    <source>
        <dbReference type="Proteomes" id="UP000013941"/>
    </source>
</evidence>
<dbReference type="InterPro" id="IPR001412">
    <property type="entry name" value="aa-tRNA-synth_I_CS"/>
</dbReference>
<dbReference type="GO" id="GO:0006437">
    <property type="term" value="P:tyrosyl-tRNA aminoacylation"/>
    <property type="evidence" value="ECO:0007669"/>
    <property type="project" value="UniProtKB-UniRule"/>
</dbReference>
<feature type="binding site" evidence="8">
    <location>
        <position position="36"/>
    </location>
    <ligand>
        <name>L-tyrosine</name>
        <dbReference type="ChEBI" id="CHEBI:58315"/>
    </ligand>
</feature>
<dbReference type="Proteomes" id="UP000013941">
    <property type="component" value="Chromosome"/>
</dbReference>
<evidence type="ECO:0000256" key="3">
    <source>
        <dbReference type="ARBA" id="ARBA00022840"/>
    </source>
</evidence>
<dbReference type="InterPro" id="IPR054608">
    <property type="entry name" value="SYY-like_C"/>
</dbReference>
<dbReference type="AlphaFoldDB" id="R4S0D0"/>
<dbReference type="FunFam" id="1.10.240.10:FF:000001">
    <property type="entry name" value="Tyrosine--tRNA ligase"/>
    <property type="match status" value="1"/>
</dbReference>
<dbReference type="GO" id="GO:0005829">
    <property type="term" value="C:cytosol"/>
    <property type="evidence" value="ECO:0007669"/>
    <property type="project" value="TreeGrafter"/>
</dbReference>
<dbReference type="Gene3D" id="1.10.240.10">
    <property type="entry name" value="Tyrosyl-Transfer RNA Synthetase"/>
    <property type="match status" value="1"/>
</dbReference>
<keyword evidence="5 8" id="KW-0648">Protein biosynthesis</keyword>
<dbReference type="InterPro" id="IPR002305">
    <property type="entry name" value="aa-tRNA-synth_Ic"/>
</dbReference>
<keyword evidence="6 8" id="KW-0030">Aminoacyl-tRNA synthetase</keyword>
<dbReference type="PROSITE" id="PS50889">
    <property type="entry name" value="S4"/>
    <property type="match status" value="1"/>
</dbReference>
<dbReference type="InterPro" id="IPR002307">
    <property type="entry name" value="Tyr-tRNA-ligase"/>
</dbReference>
<evidence type="ECO:0000256" key="5">
    <source>
        <dbReference type="ARBA" id="ARBA00022917"/>
    </source>
</evidence>
<feature type="binding site" evidence="8">
    <location>
        <position position="230"/>
    </location>
    <ligand>
        <name>ATP</name>
        <dbReference type="ChEBI" id="CHEBI:30616"/>
    </ligand>
</feature>